<dbReference type="EMBL" id="CAKZ01000032">
    <property type="protein sequence ID" value="CCJ79929.1"/>
    <property type="molecule type" value="Genomic_DNA"/>
</dbReference>
<reference evidence="2" key="1">
    <citation type="journal article" date="2012" name="PLoS ONE">
        <title>Comparative analysis of genome sequences covering the seven cronobacter species.</title>
        <authorList>
            <person name="Joseph S."/>
            <person name="Desai P."/>
            <person name="Ji Y."/>
            <person name="Cummings C.A."/>
            <person name="Shih R."/>
            <person name="Degoricija L."/>
            <person name="Rico A."/>
            <person name="Brzoska P."/>
            <person name="Hamby S.E."/>
            <person name="Masood N."/>
            <person name="Hariri S."/>
            <person name="Sonbol H."/>
            <person name="Chuzhanova N."/>
            <person name="McClelland M."/>
            <person name="Furtado M.R."/>
            <person name="Forsythe S.J."/>
        </authorList>
    </citation>
    <scope>NUCLEOTIDE SEQUENCE [LARGE SCALE GENOMIC DNA]</scope>
    <source>
        <strain evidence="2">1210</strain>
    </source>
</reference>
<sequence>MDDLTLRYFDAEMRYLRDAAKEFAETHPDRAAMLDLDKAGTPDPYVERLLEGFAFSTGRLREKIDDDLPELTESLVSMLWPHYLRTIPSLSVVALTPDLAAMKMAENIPKGLEIASRPVGPTNTVCRYRTTRDLTLNPVAISGVVMTTEPDGRSALRIRFACSEQASWRQTDLRRLPLYLGEDAVTGSALHLMLTRRQAALYLRLPEKPERVRLDGYFSPGGFGEDDALWPAGDSAFSGWQLLLEYFAFREKFMFVHLNGLETISLPAGIAFFDIEVVFSQTWQADLPVTDSALRLHCVPVINLFTLEADPLTITGLENEYLLRPKRLQDGHTEIYSVDAVTGSGRTGDARYVPFTSFRHQGGMMRRHAPERYYHTRVRRGVTGMHDTWLILGGQSWEAERVLEKETVSLRITGTNGQLPRRALQSTLLYRCEQVTQTRLSVRNLCKPTLPAYPPTEDRFHWRVISHLGTRFLNMMSSADVLRGTLALYNWRDDALNNRRIEAILAVRHHRIQRFEEGFLLRGLDIEVTLDSSGYTGEGDIHLFGEMAQPLLCALCRYEPVPAHPDCSARREMYPVERESQSAPAWLTEQLRHQLPYMNFYRFCQWLERHHPDAGVPGSGWQVRHEPVRFRPHPGMGFPTSEIRGVETPEHPHLPPTIRVNFMGLYGVESPLPTPYINDIAQRREGYEATRDFLDIFNHRLITQYYRIWRKYSYPATFQAGGTDKTSQYLLGLVGLGIKGCATTVGTPLSRCLALLPVMMLPGRTAEGMTALVRLLAPHTRAEIFHHDRCRIPLREPVRMSLRQPVSLKHRPVMGSCATDVNGQVLLRLTTASVEEVKGWLPNGELYRDLLALLHIYPGSHLDVRLQLRVARHLLPDARLCCREEGAAQIGRTAVLKPLSNSAQRSDSMITIHLGRWARVRENIPRREVDEDGDYRW</sequence>
<gene>
    <name evidence="1" type="ORF">BN134_638</name>
</gene>
<dbReference type="NCBIfam" id="TIGR03359">
    <property type="entry name" value="VI_chp_6"/>
    <property type="match status" value="1"/>
</dbReference>
<evidence type="ECO:0000313" key="2">
    <source>
        <dbReference type="Proteomes" id="UP000009342"/>
    </source>
</evidence>
<name>A0ABM9Q3J2_9ENTR</name>
<evidence type="ECO:0000313" key="1">
    <source>
        <dbReference type="EMBL" id="CCJ79929.1"/>
    </source>
</evidence>
<dbReference type="InterPro" id="IPR010272">
    <property type="entry name" value="T6SS_TssF"/>
</dbReference>
<dbReference type="PANTHER" id="PTHR35370:SF4">
    <property type="entry name" value="TYPE VI SECRETION SYSTEM BASEPLATE SUBUNIT TSSF"/>
    <property type="match status" value="1"/>
</dbReference>
<dbReference type="NCBIfam" id="TIGR03347">
    <property type="entry name" value="VI_chp_1"/>
    <property type="match status" value="1"/>
</dbReference>
<keyword evidence="2" id="KW-1185">Reference proteome</keyword>
<protein>
    <submittedName>
        <fullName evidence="1">Protein ImpG/VasA</fullName>
    </submittedName>
</protein>
<dbReference type="Proteomes" id="UP000009342">
    <property type="component" value="Unassembled WGS sequence"/>
</dbReference>
<dbReference type="Pfam" id="PF06996">
    <property type="entry name" value="T6SS_TssG"/>
    <property type="match status" value="1"/>
</dbReference>
<organism evidence="1 2">
    <name type="scientific">Cronobacter dublinensis 1210</name>
    <dbReference type="NCBI Taxonomy" id="1208656"/>
    <lineage>
        <taxon>Bacteria</taxon>
        <taxon>Pseudomonadati</taxon>
        <taxon>Pseudomonadota</taxon>
        <taxon>Gammaproteobacteria</taxon>
        <taxon>Enterobacterales</taxon>
        <taxon>Enterobacteriaceae</taxon>
        <taxon>Cronobacter</taxon>
    </lineage>
</organism>
<dbReference type="PANTHER" id="PTHR35370">
    <property type="entry name" value="CYTOPLASMIC PROTEIN-RELATED-RELATED"/>
    <property type="match status" value="1"/>
</dbReference>
<proteinExistence type="predicted"/>
<comment type="caution">
    <text evidence="1">The sequence shown here is derived from an EMBL/GenBank/DDBJ whole genome shotgun (WGS) entry which is preliminary data.</text>
</comment>
<dbReference type="InterPro" id="IPR010732">
    <property type="entry name" value="T6SS_TssG-like"/>
</dbReference>
<accession>A0ABM9Q3J2</accession>
<dbReference type="Pfam" id="PF05947">
    <property type="entry name" value="T6SS_TssF"/>
    <property type="match status" value="1"/>
</dbReference>